<sequence length="269" mass="30188">MRKRLAEGFDAIKKGRSVDWRALKTRLLKTGATEALINDALSAKAYGDKDYQVVIKDEQSFDLLQKFAEPSDLSSRSAASITGNTHLTRVNGAMLAAWGVHDATPYNHVFMADREIPQPNKRHALIIENLECFLNKDDTYRFVKEFCGVTCPVEDIEFIMGAGNSISNRLIIPYLKSFKGEVMCLLDVDLGGVKIYANLLSGGIPQGSLRYLVPDDLTRRLRVSRRDAGEKELEGLLRMHGLSPVTDRVISAIQYYKKTLEQESYRAAR</sequence>
<dbReference type="EMBL" id="CP103300">
    <property type="protein sequence ID" value="UYM17636.1"/>
    <property type="molecule type" value="Genomic_DNA"/>
</dbReference>
<evidence type="ECO:0008006" key="3">
    <source>
        <dbReference type="Google" id="ProtNLM"/>
    </source>
</evidence>
<accession>A0ABY6H003</accession>
<gene>
    <name evidence="1" type="ORF">NX720_06940</name>
</gene>
<organism evidence="1 2">
    <name type="scientific">Endozoicomonas euniceicola</name>
    <dbReference type="NCBI Taxonomy" id="1234143"/>
    <lineage>
        <taxon>Bacteria</taxon>
        <taxon>Pseudomonadati</taxon>
        <taxon>Pseudomonadota</taxon>
        <taxon>Gammaproteobacteria</taxon>
        <taxon>Oceanospirillales</taxon>
        <taxon>Endozoicomonadaceae</taxon>
        <taxon>Endozoicomonas</taxon>
    </lineage>
</organism>
<evidence type="ECO:0000313" key="1">
    <source>
        <dbReference type="EMBL" id="UYM17636.1"/>
    </source>
</evidence>
<evidence type="ECO:0000313" key="2">
    <source>
        <dbReference type="Proteomes" id="UP001163255"/>
    </source>
</evidence>
<name>A0ABY6H003_9GAMM</name>
<keyword evidence="2" id="KW-1185">Reference proteome</keyword>
<protein>
    <recommendedName>
        <fullName evidence="3">Wadjet protein JetD C-terminal domain-containing protein</fullName>
    </recommendedName>
</protein>
<proteinExistence type="predicted"/>
<dbReference type="RefSeq" id="WP_262600287.1">
    <property type="nucleotide sequence ID" value="NZ_CP103300.1"/>
</dbReference>
<reference evidence="1" key="1">
    <citation type="submission" date="2022-10" db="EMBL/GenBank/DDBJ databases">
        <title>Completed Genome Sequence of two octocoral isolated bacterium, Endozoicomonas euniceicola EF212T and Endozoicomonas gorgoniicola PS125T.</title>
        <authorList>
            <person name="Chiou Y.-J."/>
            <person name="Chen Y.-H."/>
        </authorList>
    </citation>
    <scope>NUCLEOTIDE SEQUENCE</scope>
    <source>
        <strain evidence="1">EF212</strain>
    </source>
</reference>
<dbReference type="Proteomes" id="UP001163255">
    <property type="component" value="Chromosome"/>
</dbReference>